<keyword evidence="3" id="KW-0408">Iron</keyword>
<organism evidence="6 7">
    <name type="scientific">Ottowia thiooxydans</name>
    <dbReference type="NCBI Taxonomy" id="219182"/>
    <lineage>
        <taxon>Bacteria</taxon>
        <taxon>Pseudomonadati</taxon>
        <taxon>Pseudomonadota</taxon>
        <taxon>Betaproteobacteria</taxon>
        <taxon>Burkholderiales</taxon>
        <taxon>Comamonadaceae</taxon>
        <taxon>Ottowia</taxon>
    </lineage>
</organism>
<dbReference type="EMBL" id="JBEPSH010000008">
    <property type="protein sequence ID" value="MET4579078.1"/>
    <property type="molecule type" value="Genomic_DNA"/>
</dbReference>
<dbReference type="Pfam" id="PF00355">
    <property type="entry name" value="Rieske"/>
    <property type="match status" value="1"/>
</dbReference>
<protein>
    <submittedName>
        <fullName evidence="6">Naphthalene 1,2-dioxygenase system ferredoxin subunit</fullName>
    </submittedName>
</protein>
<dbReference type="Proteomes" id="UP001549320">
    <property type="component" value="Unassembled WGS sequence"/>
</dbReference>
<dbReference type="PANTHER" id="PTHR21496">
    <property type="entry name" value="FERREDOXIN-RELATED"/>
    <property type="match status" value="1"/>
</dbReference>
<accession>A0ABV2QDU6</accession>
<evidence type="ECO:0000313" key="6">
    <source>
        <dbReference type="EMBL" id="MET4579078.1"/>
    </source>
</evidence>
<name>A0ABV2QDU6_9BURK</name>
<reference evidence="6 7" key="1">
    <citation type="submission" date="2024-06" db="EMBL/GenBank/DDBJ databases">
        <title>Sorghum-associated microbial communities from plants grown in Nebraska, USA.</title>
        <authorList>
            <person name="Schachtman D."/>
        </authorList>
    </citation>
    <scope>NUCLEOTIDE SEQUENCE [LARGE SCALE GENOMIC DNA]</scope>
    <source>
        <strain evidence="6 7">2709</strain>
    </source>
</reference>
<comment type="caution">
    <text evidence="6">The sequence shown here is derived from an EMBL/GenBank/DDBJ whole genome shotgun (WGS) entry which is preliminary data.</text>
</comment>
<evidence type="ECO:0000256" key="4">
    <source>
        <dbReference type="ARBA" id="ARBA00023014"/>
    </source>
</evidence>
<keyword evidence="1" id="KW-0001">2Fe-2S</keyword>
<dbReference type="InterPro" id="IPR017941">
    <property type="entry name" value="Rieske_2Fe-2S"/>
</dbReference>
<keyword evidence="2" id="KW-0479">Metal-binding</keyword>
<keyword evidence="7" id="KW-1185">Reference proteome</keyword>
<evidence type="ECO:0000256" key="2">
    <source>
        <dbReference type="ARBA" id="ARBA00022723"/>
    </source>
</evidence>
<evidence type="ECO:0000313" key="7">
    <source>
        <dbReference type="Proteomes" id="UP001549320"/>
    </source>
</evidence>
<dbReference type="CDD" id="cd03528">
    <property type="entry name" value="Rieske_RO_ferredoxin"/>
    <property type="match status" value="1"/>
</dbReference>
<evidence type="ECO:0000256" key="3">
    <source>
        <dbReference type="ARBA" id="ARBA00023004"/>
    </source>
</evidence>
<sequence>MTHWIDVAAEDDIFEGSSLAVAPQGRDIAVYKTESGEIFATSNACSHGIAQLSEGYLQGYEVECPHHQGRFDIRTGQPTEPPCIAPIKIYPVRIEGGRVFLAL</sequence>
<dbReference type="Gene3D" id="2.102.10.10">
    <property type="entry name" value="Rieske [2Fe-2S] iron-sulphur domain"/>
    <property type="match status" value="1"/>
</dbReference>
<evidence type="ECO:0000259" key="5">
    <source>
        <dbReference type="PROSITE" id="PS51296"/>
    </source>
</evidence>
<dbReference type="RefSeq" id="WP_354446845.1">
    <property type="nucleotide sequence ID" value="NZ_JBEPSH010000008.1"/>
</dbReference>
<dbReference type="PANTHER" id="PTHR21496:SF23">
    <property type="entry name" value="3-PHENYLPROPIONATE_CINNAMIC ACID DIOXYGENASE FERREDOXIN SUBUNIT"/>
    <property type="match status" value="1"/>
</dbReference>
<gene>
    <name evidence="6" type="ORF">ABIE13_004201</name>
</gene>
<feature type="domain" description="Rieske" evidence="5">
    <location>
        <begin position="5"/>
        <end position="101"/>
    </location>
</feature>
<evidence type="ECO:0000256" key="1">
    <source>
        <dbReference type="ARBA" id="ARBA00022714"/>
    </source>
</evidence>
<dbReference type="InterPro" id="IPR036922">
    <property type="entry name" value="Rieske_2Fe-2S_sf"/>
</dbReference>
<dbReference type="PROSITE" id="PS51296">
    <property type="entry name" value="RIESKE"/>
    <property type="match status" value="1"/>
</dbReference>
<dbReference type="SUPFAM" id="SSF50022">
    <property type="entry name" value="ISP domain"/>
    <property type="match status" value="1"/>
</dbReference>
<keyword evidence="4" id="KW-0411">Iron-sulfur</keyword>
<proteinExistence type="predicted"/>